<dbReference type="InterPro" id="IPR035899">
    <property type="entry name" value="DBL_dom_sf"/>
</dbReference>
<evidence type="ECO:0000256" key="2">
    <source>
        <dbReference type="SAM" id="MobiDB-lite"/>
    </source>
</evidence>
<dbReference type="SMART" id="SM00325">
    <property type="entry name" value="RhoGEF"/>
    <property type="match status" value="1"/>
</dbReference>
<dbReference type="WBParaSite" id="HCON_00135920-00001">
    <property type="protein sequence ID" value="HCON_00135920-00001"/>
    <property type="gene ID" value="HCON_00135920"/>
</dbReference>
<dbReference type="Proteomes" id="UP000025227">
    <property type="component" value="Unplaced"/>
</dbReference>
<evidence type="ECO:0000259" key="4">
    <source>
        <dbReference type="PROSITE" id="PS50010"/>
    </source>
</evidence>
<evidence type="ECO:0000313" key="6">
    <source>
        <dbReference type="WBParaSite" id="HCON_00135920-00001"/>
    </source>
</evidence>
<organism evidence="5 6">
    <name type="scientific">Haemonchus contortus</name>
    <name type="common">Barber pole worm</name>
    <dbReference type="NCBI Taxonomy" id="6289"/>
    <lineage>
        <taxon>Eukaryota</taxon>
        <taxon>Metazoa</taxon>
        <taxon>Ecdysozoa</taxon>
        <taxon>Nematoda</taxon>
        <taxon>Chromadorea</taxon>
        <taxon>Rhabditida</taxon>
        <taxon>Rhabditina</taxon>
        <taxon>Rhabditomorpha</taxon>
        <taxon>Strongyloidea</taxon>
        <taxon>Trichostrongylidae</taxon>
        <taxon>Haemonchus</taxon>
    </lineage>
</organism>
<dbReference type="AlphaFoldDB" id="A0A7I4YR53"/>
<dbReference type="SUPFAM" id="SSF48065">
    <property type="entry name" value="DBL homology domain (DH-domain)"/>
    <property type="match status" value="1"/>
</dbReference>
<evidence type="ECO:0000259" key="3">
    <source>
        <dbReference type="PROSITE" id="PS50003"/>
    </source>
</evidence>
<proteinExistence type="predicted"/>
<feature type="domain" description="DH" evidence="4">
    <location>
        <begin position="270"/>
        <end position="453"/>
    </location>
</feature>
<feature type="region of interest" description="Disordered" evidence="2">
    <location>
        <begin position="628"/>
        <end position="651"/>
    </location>
</feature>
<dbReference type="InterPro" id="IPR011993">
    <property type="entry name" value="PH-like_dom_sf"/>
</dbReference>
<dbReference type="OrthoDB" id="1594986at2759"/>
<dbReference type="PROSITE" id="PS50010">
    <property type="entry name" value="DH_2"/>
    <property type="match status" value="1"/>
</dbReference>
<dbReference type="PANTHER" id="PTHR45924">
    <property type="entry name" value="FI17866P1"/>
    <property type="match status" value="1"/>
</dbReference>
<keyword evidence="1" id="KW-0597">Phosphoprotein</keyword>
<dbReference type="OMA" id="NEWICPE"/>
<dbReference type="InterPro" id="IPR000219">
    <property type="entry name" value="DH_dom"/>
</dbReference>
<dbReference type="Pfam" id="PF00621">
    <property type="entry name" value="RhoGEF"/>
    <property type="match status" value="1"/>
</dbReference>
<dbReference type="PANTHER" id="PTHR45924:SF2">
    <property type="entry name" value="FI17866P1"/>
    <property type="match status" value="1"/>
</dbReference>
<dbReference type="PROSITE" id="PS50003">
    <property type="entry name" value="PH_DOMAIN"/>
    <property type="match status" value="1"/>
</dbReference>
<dbReference type="Gene3D" id="2.30.29.30">
    <property type="entry name" value="Pleckstrin-homology domain (PH domain)/Phosphotyrosine-binding domain (PTB)"/>
    <property type="match status" value="1"/>
</dbReference>
<dbReference type="GO" id="GO:0031267">
    <property type="term" value="F:small GTPase binding"/>
    <property type="evidence" value="ECO:0007669"/>
    <property type="project" value="TreeGrafter"/>
</dbReference>
<sequence>MAWFRKRFSYYESLIERCPTDEEPTIKLRGYRVRPDDPYCEEVKRNVPDYENLSEMTDYSDTISSCTSEMSVALSTESTLTLTEKETTPTPVNGTLTRTPILRRRRCNGQGNPRRNYRIMAPDESIMILKQQSGLIDTQQPSPRSKILRRKSSRKEKDIISPLPMVITPPVLLNRTKSCSLCCRERSCPPSDDMPPTSLTSTRFSEEDPARLSFVSSSTGYSSARSSLRSSDGGEDQQNNRDSGLVSHSSLSSLSSSRRSALLSAGSLSHIDRIAIELFDTEKAYVDDLYAIIQGYLNFLVDHRDELGVTLDDISSLFGCIERIYAFNRKLLQQLDSADLDCVKMSRCFVENAGKFEDYIVYCTNYHRMIATLAELQQLPHMAAALAHRQTALGHALPLSAYLLKPVQRILKYHLFIENMLKHLPSSLPADDYALVKRAHEVMTSQASRINDEKKRAEHAERVEQLQAAIQKWTVDKEAANLSAYGELLLEAPFRLAGSKNTRLLFLFEEMLLIVKQRNSNYICKDYIMSSNLMLNESIYPEEPLAFQVLSFDNPRAQYIFLASSADQKRTWMIELKRMMLDHYGIEIPEKTKQLMLSMDNTQRVAFGRPEFAEVSIKNHKRVPKYLEKRRKSVDKSTSDQNRRRSLSASRLLGASKTSLVSDSSRYKLFGVPEPVPKCNCHMASIPGPSGEVTSARVSSTANKVPVARTLSASTIIFNGGVETVQSPPPPEAVMSSRSRYQMARNKRGLPPKCESRSSSSRRIDCEEIDETFDELFKELVLVGNTSPKVQAKSAVCTSSHPTDSAIQDILAWRQQAVKNSRSKSLTRLDEFHHAVGEPRRDECDVISESCYPSGHQQAERRFSKIDQMKRLRAKKYNIGDTSELLHGNCTRISLNDRSATIIEVDSPRGDRGDFPLIDDDVASPKRLSARQRTPLTVEQAAQLDQFIPATPPGVVKSMIRQIETTGP</sequence>
<dbReference type="CDD" id="cd13243">
    <property type="entry name" value="PH_PLEKHG1_G2_G3"/>
    <property type="match status" value="1"/>
</dbReference>
<dbReference type="CDD" id="cd00160">
    <property type="entry name" value="RhoGEF"/>
    <property type="match status" value="1"/>
</dbReference>
<keyword evidence="5" id="KW-1185">Reference proteome</keyword>
<dbReference type="Gene3D" id="1.20.900.10">
    <property type="entry name" value="Dbl homology (DH) domain"/>
    <property type="match status" value="1"/>
</dbReference>
<feature type="compositionally biased region" description="Basic and acidic residues" evidence="2">
    <location>
        <begin position="634"/>
        <end position="643"/>
    </location>
</feature>
<evidence type="ECO:0000256" key="1">
    <source>
        <dbReference type="ARBA" id="ARBA00022553"/>
    </source>
</evidence>
<dbReference type="InterPro" id="IPR001849">
    <property type="entry name" value="PH_domain"/>
</dbReference>
<dbReference type="InterPro" id="IPR043324">
    <property type="entry name" value="PH_PLEKHG1_G2_G3"/>
</dbReference>
<accession>A0A7I4YR53</accession>
<dbReference type="SMART" id="SM00233">
    <property type="entry name" value="PH"/>
    <property type="match status" value="1"/>
</dbReference>
<dbReference type="InterPro" id="IPR055251">
    <property type="entry name" value="SOS1_NGEF_PH"/>
</dbReference>
<name>A0A7I4YR53_HAECO</name>
<dbReference type="SUPFAM" id="SSF50729">
    <property type="entry name" value="PH domain-like"/>
    <property type="match status" value="1"/>
</dbReference>
<dbReference type="GO" id="GO:0005085">
    <property type="term" value="F:guanyl-nucleotide exchange factor activity"/>
    <property type="evidence" value="ECO:0007669"/>
    <property type="project" value="InterPro"/>
</dbReference>
<feature type="compositionally biased region" description="Low complexity" evidence="2">
    <location>
        <begin position="216"/>
        <end position="231"/>
    </location>
</feature>
<feature type="region of interest" description="Disordered" evidence="2">
    <location>
        <begin position="133"/>
        <end position="161"/>
    </location>
</feature>
<feature type="region of interest" description="Disordered" evidence="2">
    <location>
        <begin position="186"/>
        <end position="251"/>
    </location>
</feature>
<dbReference type="Pfam" id="PF22697">
    <property type="entry name" value="SOS1_NGEF_PH"/>
    <property type="match status" value="1"/>
</dbReference>
<protein>
    <submittedName>
        <fullName evidence="6">DH domain-containing protein</fullName>
    </submittedName>
</protein>
<evidence type="ECO:0000313" key="5">
    <source>
        <dbReference type="Proteomes" id="UP000025227"/>
    </source>
</evidence>
<feature type="domain" description="PH" evidence="3">
    <location>
        <begin position="481"/>
        <end position="581"/>
    </location>
</feature>
<reference evidence="6" key="1">
    <citation type="submission" date="2020-12" db="UniProtKB">
        <authorList>
            <consortium name="WormBaseParasite"/>
        </authorList>
    </citation>
    <scope>IDENTIFICATION</scope>
    <source>
        <strain evidence="6">MHco3</strain>
    </source>
</reference>